<proteinExistence type="predicted"/>
<organism evidence="2 3">
    <name type="scientific">Arthrobotrys conoides</name>
    <dbReference type="NCBI Taxonomy" id="74498"/>
    <lineage>
        <taxon>Eukaryota</taxon>
        <taxon>Fungi</taxon>
        <taxon>Dikarya</taxon>
        <taxon>Ascomycota</taxon>
        <taxon>Pezizomycotina</taxon>
        <taxon>Orbiliomycetes</taxon>
        <taxon>Orbiliales</taxon>
        <taxon>Orbiliaceae</taxon>
        <taxon>Arthrobotrys</taxon>
    </lineage>
</organism>
<dbReference type="EMBL" id="JAVHJM010000015">
    <property type="protein sequence ID" value="KAK6497246.1"/>
    <property type="molecule type" value="Genomic_DNA"/>
</dbReference>
<evidence type="ECO:0000256" key="1">
    <source>
        <dbReference type="SAM" id="MobiDB-lite"/>
    </source>
</evidence>
<dbReference type="Proteomes" id="UP001307849">
    <property type="component" value="Unassembled WGS sequence"/>
</dbReference>
<reference evidence="2 3" key="1">
    <citation type="submission" date="2019-10" db="EMBL/GenBank/DDBJ databases">
        <authorList>
            <person name="Palmer J.M."/>
        </authorList>
    </citation>
    <scope>NUCLEOTIDE SEQUENCE [LARGE SCALE GENOMIC DNA]</scope>
    <source>
        <strain evidence="2 3">TWF506</strain>
    </source>
</reference>
<keyword evidence="3" id="KW-1185">Reference proteome</keyword>
<comment type="caution">
    <text evidence="2">The sequence shown here is derived from an EMBL/GenBank/DDBJ whole genome shotgun (WGS) entry which is preliminary data.</text>
</comment>
<gene>
    <name evidence="2" type="ORF">TWF506_004720</name>
</gene>
<evidence type="ECO:0000313" key="3">
    <source>
        <dbReference type="Proteomes" id="UP001307849"/>
    </source>
</evidence>
<protein>
    <submittedName>
        <fullName evidence="2">Uncharacterized protein</fullName>
    </submittedName>
</protein>
<sequence length="424" mass="48546">MANSSFRLFDLPREIRDTIYFHLTNVSKAPLEPDLKTQLLYPAPSINFNYSHWRDDRLVIAHVALSIYYSTTLPRYPLLPVLQTCRQLRSEFQNYISLLQKKPAGNANPLGYTLDVESYHSEIFLKWTRLQLPPEPPYNVIPEFRINYKVMNLRKRHDNSLRFYANGMLWDEGLGLFNLLNDFFHHGPQGFYSPRLNDGDDGGRCSQIVIRRLVLNVTLVHAPVLKALFVEAAKKKAEGGPDGLSEAEFEKFITEMKDFEYSILNNFSGWMAKFLAVGHLDGIVDEVQILWDDFEDWDTMRNLQGKYQVDLTAIFGTKTIYDLPVTQRRKNIIEPDGWDRCVWGRKKNFQVPEHGPLWADRWIESDGVWVPPGQAPQKTGTASGSGVELGSTPDQGPKFVLRLQNEVGEALEHYEGRQGGPAAE</sequence>
<name>A0AAN8NB55_9PEZI</name>
<accession>A0AAN8NB55</accession>
<dbReference type="AlphaFoldDB" id="A0AAN8NB55"/>
<feature type="region of interest" description="Disordered" evidence="1">
    <location>
        <begin position="372"/>
        <end position="398"/>
    </location>
</feature>
<evidence type="ECO:0000313" key="2">
    <source>
        <dbReference type="EMBL" id="KAK6497246.1"/>
    </source>
</evidence>